<evidence type="ECO:0000256" key="1">
    <source>
        <dbReference type="ARBA" id="ARBA00006295"/>
    </source>
</evidence>
<dbReference type="EMBL" id="VITH01000005">
    <property type="protein sequence ID" value="TWA84275.1"/>
    <property type="molecule type" value="Genomic_DNA"/>
</dbReference>
<evidence type="ECO:0000313" key="7">
    <source>
        <dbReference type="EMBL" id="TWA84275.1"/>
    </source>
</evidence>
<keyword evidence="3 7" id="KW-0238">DNA-binding</keyword>
<dbReference type="InterPro" id="IPR004437">
    <property type="entry name" value="ParB/RepB/Spo0J"/>
</dbReference>
<dbReference type="InterPro" id="IPR003115">
    <property type="entry name" value="ParB_N"/>
</dbReference>
<dbReference type="SUPFAM" id="SSF110849">
    <property type="entry name" value="ParB/Sulfiredoxin"/>
    <property type="match status" value="1"/>
</dbReference>
<dbReference type="InterPro" id="IPR057240">
    <property type="entry name" value="ParB_dimer_C"/>
</dbReference>
<dbReference type="RefSeq" id="WP_186466050.1">
    <property type="nucleotide sequence ID" value="NZ_VITH01000005.1"/>
</dbReference>
<dbReference type="PANTHER" id="PTHR33375:SF1">
    <property type="entry name" value="CHROMOSOME-PARTITIONING PROTEIN PARB-RELATED"/>
    <property type="match status" value="1"/>
</dbReference>
<dbReference type="SUPFAM" id="SSF109709">
    <property type="entry name" value="KorB DNA-binding domain-like"/>
    <property type="match status" value="1"/>
</dbReference>
<dbReference type="FunFam" id="3.90.1530.30:FF:000001">
    <property type="entry name" value="Chromosome partitioning protein ParB"/>
    <property type="match status" value="1"/>
</dbReference>
<dbReference type="NCBIfam" id="TIGR00180">
    <property type="entry name" value="parB_part"/>
    <property type="match status" value="1"/>
</dbReference>
<comment type="function">
    <text evidence="4">Involved in chromosome partition. Localize to both poles of the predivisional cell following completion of DNA replication. Binds to the DNA origin of replication.</text>
</comment>
<evidence type="ECO:0000256" key="5">
    <source>
        <dbReference type="SAM" id="MobiDB-lite"/>
    </source>
</evidence>
<dbReference type="InterPro" id="IPR041468">
    <property type="entry name" value="HTH_ParB/Spo0J"/>
</dbReference>
<dbReference type="Pfam" id="PF23552">
    <property type="entry name" value="ParB_C"/>
    <property type="match status" value="1"/>
</dbReference>
<feature type="domain" description="ParB-like N-terminal" evidence="6">
    <location>
        <begin position="41"/>
        <end position="133"/>
    </location>
</feature>
<dbReference type="InterPro" id="IPR050336">
    <property type="entry name" value="Chromosome_partition/occlusion"/>
</dbReference>
<proteinExistence type="inferred from homology"/>
<evidence type="ECO:0000259" key="6">
    <source>
        <dbReference type="SMART" id="SM00470"/>
    </source>
</evidence>
<dbReference type="CDD" id="cd16393">
    <property type="entry name" value="SPO0J_N"/>
    <property type="match status" value="1"/>
</dbReference>
<dbReference type="SMART" id="SM00470">
    <property type="entry name" value="ParB"/>
    <property type="match status" value="1"/>
</dbReference>
<comment type="similarity">
    <text evidence="1">Belongs to the ParB family.</text>
</comment>
<dbReference type="Gene3D" id="1.10.10.2830">
    <property type="match status" value="1"/>
</dbReference>
<dbReference type="Pfam" id="PF02195">
    <property type="entry name" value="ParB_N"/>
    <property type="match status" value="1"/>
</dbReference>
<feature type="region of interest" description="Disordered" evidence="5">
    <location>
        <begin position="231"/>
        <end position="251"/>
    </location>
</feature>
<evidence type="ECO:0000313" key="8">
    <source>
        <dbReference type="Proteomes" id="UP000318529"/>
    </source>
</evidence>
<dbReference type="FunFam" id="1.10.10.2830:FF:000001">
    <property type="entry name" value="Chromosome partitioning protein ParB"/>
    <property type="match status" value="1"/>
</dbReference>
<dbReference type="GO" id="GO:0045881">
    <property type="term" value="P:positive regulation of sporulation resulting in formation of a cellular spore"/>
    <property type="evidence" value="ECO:0007669"/>
    <property type="project" value="TreeGrafter"/>
</dbReference>
<dbReference type="InterPro" id="IPR036086">
    <property type="entry name" value="ParB/Sulfiredoxin_sf"/>
</dbReference>
<sequence>MEDTKRPDGGARRASLGRGLSALFGEAAEDYSALDKVRQSKQVPIEFIHPGKYQPRRTFDDEALQGLVESIRDKGILQPLLVRRDPETTNSYELIAGERRWRAAQIAGLHEVPVVIRELSDREALEIALIENIQRQDLTPLEEAEGYKRLMEEFEHTQEDLARSVGKSRSHVANMMRLLALPDPVKGMVQEGALSAGHARALLTSSDPVSVAREVVKRGLNVRQTEDLMRGSAPVKTKKAGGGRGGAATDPTLKDVDLVNLEEEISARIGLKVAITPQGKGGSITIHYQTLDQLDDVLRRLGGE</sequence>
<protein>
    <submittedName>
        <fullName evidence="7">Chromosome segregation DNA-binding protein</fullName>
    </submittedName>
</protein>
<organism evidence="7 8">
    <name type="scientific">Azospirillum brasilense</name>
    <dbReference type="NCBI Taxonomy" id="192"/>
    <lineage>
        <taxon>Bacteria</taxon>
        <taxon>Pseudomonadati</taxon>
        <taxon>Pseudomonadota</taxon>
        <taxon>Alphaproteobacteria</taxon>
        <taxon>Rhodospirillales</taxon>
        <taxon>Azospirillaceae</taxon>
        <taxon>Azospirillum</taxon>
    </lineage>
</organism>
<dbReference type="Pfam" id="PF17762">
    <property type="entry name" value="HTH_ParB"/>
    <property type="match status" value="1"/>
</dbReference>
<keyword evidence="2" id="KW-0159">Chromosome partition</keyword>
<evidence type="ECO:0000256" key="4">
    <source>
        <dbReference type="ARBA" id="ARBA00025472"/>
    </source>
</evidence>
<dbReference type="GO" id="GO:0007059">
    <property type="term" value="P:chromosome segregation"/>
    <property type="evidence" value="ECO:0007669"/>
    <property type="project" value="UniProtKB-KW"/>
</dbReference>
<dbReference type="GO" id="GO:0005694">
    <property type="term" value="C:chromosome"/>
    <property type="evidence" value="ECO:0007669"/>
    <property type="project" value="TreeGrafter"/>
</dbReference>
<reference evidence="7 8" key="1">
    <citation type="submission" date="2019-06" db="EMBL/GenBank/DDBJ databases">
        <title>Genomic Encyclopedia of Type Strains, Phase IV (KMG-V): Genome sequencing to study the core and pangenomes of soil and plant-associated prokaryotes.</title>
        <authorList>
            <person name="Whitman W."/>
        </authorList>
    </citation>
    <scope>NUCLEOTIDE SEQUENCE [LARGE SCALE GENOMIC DNA]</scope>
    <source>
        <strain evidence="7 8">BR 11650</strain>
    </source>
</reference>
<dbReference type="GO" id="GO:0003677">
    <property type="term" value="F:DNA binding"/>
    <property type="evidence" value="ECO:0007669"/>
    <property type="project" value="UniProtKB-KW"/>
</dbReference>
<evidence type="ECO:0000256" key="2">
    <source>
        <dbReference type="ARBA" id="ARBA00022829"/>
    </source>
</evidence>
<accession>A0A560CHE6</accession>
<dbReference type="AlphaFoldDB" id="A0A560CHE6"/>
<dbReference type="PANTHER" id="PTHR33375">
    <property type="entry name" value="CHROMOSOME-PARTITIONING PROTEIN PARB-RELATED"/>
    <property type="match status" value="1"/>
</dbReference>
<dbReference type="Proteomes" id="UP000318529">
    <property type="component" value="Unassembled WGS sequence"/>
</dbReference>
<comment type="caution">
    <text evidence="7">The sequence shown here is derived from an EMBL/GenBank/DDBJ whole genome shotgun (WGS) entry which is preliminary data.</text>
</comment>
<evidence type="ECO:0000256" key="3">
    <source>
        <dbReference type="ARBA" id="ARBA00023125"/>
    </source>
</evidence>
<name>A0A560CHE6_AZOBR</name>
<gene>
    <name evidence="7" type="ORF">FBZ83_105156</name>
</gene>
<dbReference type="Gene3D" id="3.90.1530.30">
    <property type="match status" value="1"/>
</dbReference>